<gene>
    <name evidence="1" type="ORF">GDO81_001553</name>
</gene>
<proteinExistence type="predicted"/>
<reference evidence="1" key="1">
    <citation type="thesis" date="2020" institute="ProQuest LLC" country="789 East Eisenhower Parkway, Ann Arbor, MI, USA">
        <title>Comparative Genomics and Chromosome Evolution.</title>
        <authorList>
            <person name="Mudd A.B."/>
        </authorList>
    </citation>
    <scope>NUCLEOTIDE SEQUENCE</scope>
    <source>
        <strain evidence="1">237g6f4</strain>
        <tissue evidence="1">Blood</tissue>
    </source>
</reference>
<organism evidence="1 2">
    <name type="scientific">Engystomops pustulosus</name>
    <name type="common">Tungara frog</name>
    <name type="synonym">Physalaemus pustulosus</name>
    <dbReference type="NCBI Taxonomy" id="76066"/>
    <lineage>
        <taxon>Eukaryota</taxon>
        <taxon>Metazoa</taxon>
        <taxon>Chordata</taxon>
        <taxon>Craniata</taxon>
        <taxon>Vertebrata</taxon>
        <taxon>Euteleostomi</taxon>
        <taxon>Amphibia</taxon>
        <taxon>Batrachia</taxon>
        <taxon>Anura</taxon>
        <taxon>Neobatrachia</taxon>
        <taxon>Hyloidea</taxon>
        <taxon>Leptodactylidae</taxon>
        <taxon>Leiuperinae</taxon>
        <taxon>Engystomops</taxon>
    </lineage>
</organism>
<accession>A0AAV7DH92</accession>
<dbReference type="Proteomes" id="UP000824782">
    <property type="component" value="Unassembled WGS sequence"/>
</dbReference>
<dbReference type="AlphaFoldDB" id="A0AAV7DH92"/>
<evidence type="ECO:0000313" key="1">
    <source>
        <dbReference type="EMBL" id="KAG8595553.1"/>
    </source>
</evidence>
<dbReference type="EMBL" id="WNYA01000001">
    <property type="protein sequence ID" value="KAG8595553.1"/>
    <property type="molecule type" value="Genomic_DNA"/>
</dbReference>
<keyword evidence="2" id="KW-1185">Reference proteome</keyword>
<evidence type="ECO:0000313" key="2">
    <source>
        <dbReference type="Proteomes" id="UP000824782"/>
    </source>
</evidence>
<name>A0AAV7DH92_ENGPU</name>
<protein>
    <submittedName>
        <fullName evidence="1">Uncharacterized protein</fullName>
    </submittedName>
</protein>
<sequence length="87" mass="10173">MQLNGIFQSLPVPVTAETWLRKSQRKFYFTGINLTPEFASFHSTACYIIILLSLFDDCVANNYYREYSVDVLQRSPSLTRVWREVDT</sequence>
<comment type="caution">
    <text evidence="1">The sequence shown here is derived from an EMBL/GenBank/DDBJ whole genome shotgun (WGS) entry which is preliminary data.</text>
</comment>